<dbReference type="InterPro" id="IPR002514">
    <property type="entry name" value="Transposase_8"/>
</dbReference>
<accession>A0A5R8LIC4</accession>
<evidence type="ECO:0000256" key="1">
    <source>
        <dbReference type="SAM" id="Coils"/>
    </source>
</evidence>
<reference evidence="2 3" key="1">
    <citation type="submission" date="2019-05" db="EMBL/GenBank/DDBJ databases">
        <title>Genome-based reclassification of Lactobacillus casei as Lactobacillus casei subsp. casei. subsp.nov., description of Lactobacillus casei subsp. zeae subsp. nov., and emended description of Lactobacillus casei.</title>
        <authorList>
            <person name="Huang C.-H."/>
        </authorList>
    </citation>
    <scope>NUCLEOTIDE SEQUENCE [LARGE SCALE GENOMIC DNA]</scope>
    <source>
        <strain evidence="2 3">CRBIP24.44</strain>
    </source>
</reference>
<dbReference type="Proteomes" id="UP000309885">
    <property type="component" value="Unassembled WGS sequence"/>
</dbReference>
<sequence length="110" mass="12995">MTDEEYFMTNTAIRYTPEFKQTLIDLHEKGHSFKELHEEYGPSLDTIRKWVQAATVIAIDHQGTAVTNEQFKQLQKENRRLREELDILKRAAVLLAKRWIYSFLGRQANN</sequence>
<protein>
    <submittedName>
        <fullName evidence="2">Transposase</fullName>
    </submittedName>
</protein>
<dbReference type="GO" id="GO:0003677">
    <property type="term" value="F:DNA binding"/>
    <property type="evidence" value="ECO:0007669"/>
    <property type="project" value="InterPro"/>
</dbReference>
<organism evidence="2 3">
    <name type="scientific">Lacticaseibacillus zeae</name>
    <name type="common">Lactobacillus zeae</name>
    <dbReference type="NCBI Taxonomy" id="57037"/>
    <lineage>
        <taxon>Bacteria</taxon>
        <taxon>Bacillati</taxon>
        <taxon>Bacillota</taxon>
        <taxon>Bacilli</taxon>
        <taxon>Lactobacillales</taxon>
        <taxon>Lactobacillaceae</taxon>
        <taxon>Lacticaseibacillus</taxon>
    </lineage>
</organism>
<dbReference type="GO" id="GO:0004803">
    <property type="term" value="F:transposase activity"/>
    <property type="evidence" value="ECO:0007669"/>
    <property type="project" value="InterPro"/>
</dbReference>
<dbReference type="GO" id="GO:0006313">
    <property type="term" value="P:DNA transposition"/>
    <property type="evidence" value="ECO:0007669"/>
    <property type="project" value="InterPro"/>
</dbReference>
<proteinExistence type="predicted"/>
<feature type="coiled-coil region" evidence="1">
    <location>
        <begin position="64"/>
        <end position="98"/>
    </location>
</feature>
<comment type="caution">
    <text evidence="2">The sequence shown here is derived from an EMBL/GenBank/DDBJ whole genome shotgun (WGS) entry which is preliminary data.</text>
</comment>
<evidence type="ECO:0000313" key="2">
    <source>
        <dbReference type="EMBL" id="TLF36980.1"/>
    </source>
</evidence>
<dbReference type="Gene3D" id="1.10.10.60">
    <property type="entry name" value="Homeodomain-like"/>
    <property type="match status" value="1"/>
</dbReference>
<dbReference type="InterPro" id="IPR009057">
    <property type="entry name" value="Homeodomain-like_sf"/>
</dbReference>
<dbReference type="SUPFAM" id="SSF46689">
    <property type="entry name" value="Homeodomain-like"/>
    <property type="match status" value="1"/>
</dbReference>
<dbReference type="EMBL" id="VBWO01000018">
    <property type="protein sequence ID" value="TLF36980.1"/>
    <property type="molecule type" value="Genomic_DNA"/>
</dbReference>
<evidence type="ECO:0000313" key="3">
    <source>
        <dbReference type="Proteomes" id="UP000309885"/>
    </source>
</evidence>
<dbReference type="AlphaFoldDB" id="A0A5R8LIC4"/>
<name>A0A5R8LIC4_LACZE</name>
<dbReference type="Pfam" id="PF01527">
    <property type="entry name" value="HTH_Tnp_1"/>
    <property type="match status" value="1"/>
</dbReference>
<keyword evidence="1" id="KW-0175">Coiled coil</keyword>
<gene>
    <name evidence="2" type="ORF">FEI15_14110</name>
</gene>